<dbReference type="RefSeq" id="WP_191945550.1">
    <property type="nucleotide sequence ID" value="NZ_JACYNP010000011.1"/>
</dbReference>
<feature type="transmembrane region" description="Helical" evidence="1">
    <location>
        <begin position="100"/>
        <end position="124"/>
    </location>
</feature>
<feature type="transmembrane region" description="Helical" evidence="1">
    <location>
        <begin position="136"/>
        <end position="156"/>
    </location>
</feature>
<evidence type="ECO:0000313" key="2">
    <source>
        <dbReference type="EMBL" id="MBD8123675.1"/>
    </source>
</evidence>
<comment type="caution">
    <text evidence="2">The sequence shown here is derived from an EMBL/GenBank/DDBJ whole genome shotgun (WGS) entry which is preliminary data.</text>
</comment>
<reference evidence="2 3" key="1">
    <citation type="journal article" date="2020" name="FEMS Microbiol. Ecol.">
        <title>Temporal dynamics of bacterial communities during seed development and maturation.</title>
        <authorList>
            <person name="Chesneau G."/>
            <person name="Torres-Cortes G."/>
            <person name="Briand M."/>
            <person name="Darrasse A."/>
            <person name="Preveaux A."/>
            <person name="Marais C."/>
            <person name="Jacques M.A."/>
            <person name="Shade A."/>
            <person name="Barret M."/>
        </authorList>
    </citation>
    <scope>NUCLEOTIDE SEQUENCE [LARGE SCALE GENOMIC DNA]</scope>
    <source>
        <strain evidence="2 3">CFBP13723</strain>
    </source>
</reference>
<sequence length="185" mass="20789">MIKFDCTKVSGKIDSVKVTSRMTKGYKTLITLNGSKLPNIQMEPEFFEELNPGEEVTLYTICKNSNKKEKNMGVLYGYKKEGENSKFATKYRWTVPSMMIFFAALAFCLVFIVGWPVSAALLALTGMGNHTGMSQITHYAFVEACLAAGFYLWAAWKMLSVTADPEGWQMIDPQTLSSRFSKLDK</sequence>
<dbReference type="Proteomes" id="UP000625247">
    <property type="component" value="Unassembled WGS sequence"/>
</dbReference>
<gene>
    <name evidence="2" type="ORF">IFT62_20935</name>
</gene>
<organism evidence="2 3">
    <name type="scientific">Pseudomonas lutea</name>
    <dbReference type="NCBI Taxonomy" id="243924"/>
    <lineage>
        <taxon>Bacteria</taxon>
        <taxon>Pseudomonadati</taxon>
        <taxon>Pseudomonadota</taxon>
        <taxon>Gammaproteobacteria</taxon>
        <taxon>Pseudomonadales</taxon>
        <taxon>Pseudomonadaceae</taxon>
        <taxon>Pseudomonas</taxon>
    </lineage>
</organism>
<protein>
    <submittedName>
        <fullName evidence="2">Uncharacterized protein</fullName>
    </submittedName>
</protein>
<accession>A0ABR9AC45</accession>
<proteinExistence type="predicted"/>
<keyword evidence="3" id="KW-1185">Reference proteome</keyword>
<evidence type="ECO:0000313" key="3">
    <source>
        <dbReference type="Proteomes" id="UP000625247"/>
    </source>
</evidence>
<keyword evidence="1" id="KW-0812">Transmembrane</keyword>
<name>A0ABR9AC45_9PSED</name>
<keyword evidence="1" id="KW-0472">Membrane</keyword>
<evidence type="ECO:0000256" key="1">
    <source>
        <dbReference type="SAM" id="Phobius"/>
    </source>
</evidence>
<dbReference type="EMBL" id="JACYNP010000011">
    <property type="protein sequence ID" value="MBD8123675.1"/>
    <property type="molecule type" value="Genomic_DNA"/>
</dbReference>
<keyword evidence="1" id="KW-1133">Transmembrane helix</keyword>